<reference evidence="3" key="1">
    <citation type="journal article" date="2021" name="Mol. Ecol. Resour.">
        <title>Phylogenomic analyses of the genus Drosophila reveals genomic signals of climate adaptation.</title>
        <authorList>
            <person name="Li F."/>
            <person name="Rane R.V."/>
            <person name="Luria V."/>
            <person name="Xiong Z."/>
            <person name="Chen J."/>
            <person name="Li Z."/>
            <person name="Catullo R.A."/>
            <person name="Griffin P.C."/>
            <person name="Schiffer M."/>
            <person name="Pearce S."/>
            <person name="Lee S.F."/>
            <person name="McElroy K."/>
            <person name="Stocker A."/>
            <person name="Shirriffs J."/>
            <person name="Cockerell F."/>
            <person name="Coppin C."/>
            <person name="Sgro C.M."/>
            <person name="Karger A."/>
            <person name="Cain J.W."/>
            <person name="Weber J.A."/>
            <person name="Santpere G."/>
            <person name="Kirschner M.W."/>
            <person name="Hoffmann A.A."/>
            <person name="Oakeshott J.G."/>
            <person name="Zhang G."/>
        </authorList>
    </citation>
    <scope>NUCLEOTIDE SEQUENCE</scope>
    <source>
        <strain evidence="3">BGI-SZ-2011g</strain>
    </source>
</reference>
<organism evidence="3 4">
    <name type="scientific">Drosophila rubida</name>
    <dbReference type="NCBI Taxonomy" id="30044"/>
    <lineage>
        <taxon>Eukaryota</taxon>
        <taxon>Metazoa</taxon>
        <taxon>Ecdysozoa</taxon>
        <taxon>Arthropoda</taxon>
        <taxon>Hexapoda</taxon>
        <taxon>Insecta</taxon>
        <taxon>Pterygota</taxon>
        <taxon>Neoptera</taxon>
        <taxon>Endopterygota</taxon>
        <taxon>Diptera</taxon>
        <taxon>Brachycera</taxon>
        <taxon>Muscomorpha</taxon>
        <taxon>Ephydroidea</taxon>
        <taxon>Drosophilidae</taxon>
        <taxon>Drosophila</taxon>
    </lineage>
</organism>
<dbReference type="SUPFAM" id="SSF63748">
    <property type="entry name" value="Tudor/PWWP/MBT"/>
    <property type="match status" value="1"/>
</dbReference>
<dbReference type="Pfam" id="PF00855">
    <property type="entry name" value="PWWP"/>
    <property type="match status" value="1"/>
</dbReference>
<dbReference type="PANTHER" id="PTHR12550">
    <property type="entry name" value="HEPATOMA-DERIVED GROWTH FACTOR-RELATED"/>
    <property type="match status" value="1"/>
</dbReference>
<proteinExistence type="predicted"/>
<dbReference type="Gene3D" id="2.30.30.140">
    <property type="match status" value="1"/>
</dbReference>
<evidence type="ECO:0000313" key="4">
    <source>
        <dbReference type="Proteomes" id="UP001200034"/>
    </source>
</evidence>
<dbReference type="PROSITE" id="PS50812">
    <property type="entry name" value="PWWP"/>
    <property type="match status" value="1"/>
</dbReference>
<keyword evidence="4" id="KW-1185">Reference proteome</keyword>
<dbReference type="EMBL" id="JAJJHW010003409">
    <property type="protein sequence ID" value="KAH8360078.1"/>
    <property type="molecule type" value="Genomic_DNA"/>
</dbReference>
<dbReference type="PANTHER" id="PTHR12550:SF70">
    <property type="entry name" value="JIL-1 ANCHORING AND STABILIZING PROTEIN, ISOFORM A"/>
    <property type="match status" value="1"/>
</dbReference>
<evidence type="ECO:0000256" key="1">
    <source>
        <dbReference type="SAM" id="MobiDB-lite"/>
    </source>
</evidence>
<name>A0AAD4JUV3_9MUSC</name>
<sequence>MRRRVKKEQEKPLKVGDFVFAKVRGFRAWPARILRRERSVYLVYFYGTCNIAKVGVAQIYEYEKFKARLGDVLRRANNSFKGAMVHVENSRSRPSLDYGFQRAKAALTDDDDRKQRQQKSAADSDSSASSAKLKKYSKFDGPFVHITGDSDSE</sequence>
<accession>A0AAD4JUV3</accession>
<gene>
    <name evidence="3" type="ORF">KR093_010641</name>
</gene>
<feature type="compositionally biased region" description="Low complexity" evidence="1">
    <location>
        <begin position="118"/>
        <end position="131"/>
    </location>
</feature>
<evidence type="ECO:0000313" key="3">
    <source>
        <dbReference type="EMBL" id="KAH8360078.1"/>
    </source>
</evidence>
<evidence type="ECO:0000259" key="2">
    <source>
        <dbReference type="PROSITE" id="PS50812"/>
    </source>
</evidence>
<dbReference type="AlphaFoldDB" id="A0AAD4JUV3"/>
<dbReference type="Proteomes" id="UP001200034">
    <property type="component" value="Unassembled WGS sequence"/>
</dbReference>
<feature type="domain" description="PWWP" evidence="2">
    <location>
        <begin position="15"/>
        <end position="65"/>
    </location>
</feature>
<dbReference type="SMART" id="SM00293">
    <property type="entry name" value="PWWP"/>
    <property type="match status" value="1"/>
</dbReference>
<dbReference type="InterPro" id="IPR000313">
    <property type="entry name" value="PWWP_dom"/>
</dbReference>
<comment type="caution">
    <text evidence="3">The sequence shown here is derived from an EMBL/GenBank/DDBJ whole genome shotgun (WGS) entry which is preliminary data.</text>
</comment>
<feature type="region of interest" description="Disordered" evidence="1">
    <location>
        <begin position="106"/>
        <end position="133"/>
    </location>
</feature>
<protein>
    <recommendedName>
        <fullName evidence="2">PWWP domain-containing protein</fullName>
    </recommendedName>
</protein>